<name>A0AAV7LSX2_PLEWA</name>
<reference evidence="2" key="1">
    <citation type="journal article" date="2022" name="bioRxiv">
        <title>Sequencing and chromosome-scale assembly of the giantPleurodeles waltlgenome.</title>
        <authorList>
            <person name="Brown T."/>
            <person name="Elewa A."/>
            <person name="Iarovenko S."/>
            <person name="Subramanian E."/>
            <person name="Araus A.J."/>
            <person name="Petzold A."/>
            <person name="Susuki M."/>
            <person name="Suzuki K.-i.T."/>
            <person name="Hayashi T."/>
            <person name="Toyoda A."/>
            <person name="Oliveira C."/>
            <person name="Osipova E."/>
            <person name="Leigh N.D."/>
            <person name="Simon A."/>
            <person name="Yun M.H."/>
        </authorList>
    </citation>
    <scope>NUCLEOTIDE SEQUENCE</scope>
    <source>
        <strain evidence="2">20211129_DDA</strain>
        <tissue evidence="2">Liver</tissue>
    </source>
</reference>
<evidence type="ECO:0000313" key="3">
    <source>
        <dbReference type="Proteomes" id="UP001066276"/>
    </source>
</evidence>
<dbReference type="PANTHER" id="PTHR33332">
    <property type="entry name" value="REVERSE TRANSCRIPTASE DOMAIN-CONTAINING PROTEIN"/>
    <property type="match status" value="1"/>
</dbReference>
<accession>A0AAV7LSX2</accession>
<feature type="domain" description="Reverse transcriptase" evidence="1">
    <location>
        <begin position="1"/>
        <end position="107"/>
    </location>
</feature>
<dbReference type="InterPro" id="IPR000477">
    <property type="entry name" value="RT_dom"/>
</dbReference>
<feature type="non-terminal residue" evidence="2">
    <location>
        <position position="124"/>
    </location>
</feature>
<keyword evidence="3" id="KW-1185">Reference proteome</keyword>
<organism evidence="2 3">
    <name type="scientific">Pleurodeles waltl</name>
    <name type="common">Iberian ribbed newt</name>
    <dbReference type="NCBI Taxonomy" id="8319"/>
    <lineage>
        <taxon>Eukaryota</taxon>
        <taxon>Metazoa</taxon>
        <taxon>Chordata</taxon>
        <taxon>Craniata</taxon>
        <taxon>Vertebrata</taxon>
        <taxon>Euteleostomi</taxon>
        <taxon>Amphibia</taxon>
        <taxon>Batrachia</taxon>
        <taxon>Caudata</taxon>
        <taxon>Salamandroidea</taxon>
        <taxon>Salamandridae</taxon>
        <taxon>Pleurodelinae</taxon>
        <taxon>Pleurodeles</taxon>
    </lineage>
</organism>
<protein>
    <recommendedName>
        <fullName evidence="1">Reverse transcriptase domain-containing protein</fullName>
    </recommendedName>
</protein>
<comment type="caution">
    <text evidence="2">The sequence shown here is derived from an EMBL/GenBank/DDBJ whole genome shotgun (WGS) entry which is preliminary data.</text>
</comment>
<dbReference type="AlphaFoldDB" id="A0AAV7LSX2"/>
<gene>
    <name evidence="2" type="ORF">NDU88_006553</name>
</gene>
<evidence type="ECO:0000313" key="2">
    <source>
        <dbReference type="EMBL" id="KAJ1093452.1"/>
    </source>
</evidence>
<feature type="non-terminal residue" evidence="2">
    <location>
        <position position="1"/>
    </location>
</feature>
<proteinExistence type="predicted"/>
<dbReference type="Pfam" id="PF00078">
    <property type="entry name" value="RVT_1"/>
    <property type="match status" value="1"/>
</dbReference>
<evidence type="ECO:0000259" key="1">
    <source>
        <dbReference type="Pfam" id="PF00078"/>
    </source>
</evidence>
<dbReference type="Proteomes" id="UP001066276">
    <property type="component" value="Chromosome 11"/>
</dbReference>
<dbReference type="EMBL" id="JANPWB010000015">
    <property type="protein sequence ID" value="KAJ1093452.1"/>
    <property type="molecule type" value="Genomic_DNA"/>
</dbReference>
<sequence>LSLALFNIYVLPLIKLIEQEGLTIFSYADDNQINFSLSSSQDHSPSSLHSCLAQVATWMNNNSLKLNGNKTEVMILGRNPSLWGPQHWPFMLGETPSPVTKVKNLGFLIDNTLSTKPQVAKVVG</sequence>